<reference evidence="11 12" key="1">
    <citation type="submission" date="2024-01" db="EMBL/GenBank/DDBJ databases">
        <title>Description of Olsenella sp. nov., isolated from pig feces.</title>
        <authorList>
            <person name="Chang Y.-H."/>
        </authorList>
    </citation>
    <scope>NUCLEOTIDE SEQUENCE [LARGE SCALE GENOMIC DNA]</scope>
    <source>
        <strain evidence="11 12">YH-ols2223</strain>
    </source>
</reference>
<evidence type="ECO:0000256" key="5">
    <source>
        <dbReference type="ARBA" id="ARBA00023004"/>
    </source>
</evidence>
<comment type="similarity">
    <text evidence="8">Belongs to the Bfd family.</text>
</comment>
<organism evidence="11 12">
    <name type="scientific">Olsenella absiana</name>
    <dbReference type="NCBI Taxonomy" id="3115222"/>
    <lineage>
        <taxon>Bacteria</taxon>
        <taxon>Bacillati</taxon>
        <taxon>Actinomycetota</taxon>
        <taxon>Coriobacteriia</taxon>
        <taxon>Coriobacteriales</taxon>
        <taxon>Atopobiaceae</taxon>
        <taxon>Olsenella</taxon>
    </lineage>
</organism>
<dbReference type="InterPro" id="IPR023387">
    <property type="entry name" value="DUF1653-like_dom"/>
</dbReference>
<sequence>MGSKRRGEKGDEVVCECKHVTRADVRRAVEGGARTYKEVRSATGAGSKCGHCKSKVKRCLGECLAEREAAAATESPAATGRSVSEQPFLALARGAKEPAGARKVLPHRVYRHFKGDYYLVEGVATDSETGERCVVYRKLYGDGSLWVRPEGMFLSEVDAERHPEARQRWRFELMDIPSAKE</sequence>
<dbReference type="PANTHER" id="PTHR37424:SF1">
    <property type="entry name" value="BACTERIOFERRITIN-ASSOCIATED FERREDOXIN"/>
    <property type="match status" value="1"/>
</dbReference>
<dbReference type="Pfam" id="PF07866">
    <property type="entry name" value="DUF1653"/>
    <property type="match status" value="1"/>
</dbReference>
<keyword evidence="3" id="KW-0479">Metal-binding</keyword>
<evidence type="ECO:0000256" key="2">
    <source>
        <dbReference type="ARBA" id="ARBA00022714"/>
    </source>
</evidence>
<dbReference type="InterPro" id="IPR052371">
    <property type="entry name" value="BFD-associated_ferredoxin"/>
</dbReference>
<dbReference type="InterPro" id="IPR041854">
    <property type="entry name" value="BFD-like_2Fe2S-bd_dom_sf"/>
</dbReference>
<evidence type="ECO:0000259" key="10">
    <source>
        <dbReference type="Pfam" id="PF07866"/>
    </source>
</evidence>
<dbReference type="EMBL" id="JAZGJQ010000002">
    <property type="protein sequence ID" value="MEE6146870.1"/>
    <property type="molecule type" value="Genomic_DNA"/>
</dbReference>
<accession>A0ABU7R8F2</accession>
<evidence type="ECO:0000256" key="1">
    <source>
        <dbReference type="ARBA" id="ARBA00022448"/>
    </source>
</evidence>
<evidence type="ECO:0000313" key="12">
    <source>
        <dbReference type="Proteomes" id="UP001332931"/>
    </source>
</evidence>
<evidence type="ECO:0000256" key="7">
    <source>
        <dbReference type="ARBA" id="ARBA00039386"/>
    </source>
</evidence>
<evidence type="ECO:0000256" key="6">
    <source>
        <dbReference type="ARBA" id="ARBA00023014"/>
    </source>
</evidence>
<feature type="domain" description="DUF1653" evidence="10">
    <location>
        <begin position="109"/>
        <end position="172"/>
    </location>
</feature>
<feature type="domain" description="BFD-like [2Fe-2S]-binding" evidence="9">
    <location>
        <begin position="13"/>
        <end position="60"/>
    </location>
</feature>
<dbReference type="Gene3D" id="1.10.10.1100">
    <property type="entry name" value="BFD-like [2Fe-2S]-binding domain"/>
    <property type="match status" value="1"/>
</dbReference>
<keyword evidence="6" id="KW-0411">Iron-sulfur</keyword>
<protein>
    <recommendedName>
        <fullName evidence="7">Bacterioferritin-associated ferredoxin</fullName>
    </recommendedName>
</protein>
<comment type="caution">
    <text evidence="11">The sequence shown here is derived from an EMBL/GenBank/DDBJ whole genome shotgun (WGS) entry which is preliminary data.</text>
</comment>
<dbReference type="InterPro" id="IPR007419">
    <property type="entry name" value="BFD-like_2Fe2S-bd_dom"/>
</dbReference>
<keyword evidence="2" id="KW-0001">2Fe-2S</keyword>
<dbReference type="Proteomes" id="UP001332931">
    <property type="component" value="Unassembled WGS sequence"/>
</dbReference>
<keyword evidence="4" id="KW-0249">Electron transport</keyword>
<evidence type="ECO:0000256" key="3">
    <source>
        <dbReference type="ARBA" id="ARBA00022723"/>
    </source>
</evidence>
<evidence type="ECO:0000256" key="4">
    <source>
        <dbReference type="ARBA" id="ARBA00022982"/>
    </source>
</evidence>
<name>A0ABU7R8F2_9ACTN</name>
<dbReference type="Pfam" id="PF04324">
    <property type="entry name" value="Fer2_BFD"/>
    <property type="match status" value="1"/>
</dbReference>
<dbReference type="Gene3D" id="2.30.30.320">
    <property type="entry name" value="DUF1653-like domain"/>
    <property type="match status" value="1"/>
</dbReference>
<dbReference type="InterPro" id="IPR037135">
    <property type="entry name" value="DUF1653-like_dom_sf"/>
</dbReference>
<gene>
    <name evidence="11" type="ORF">VXJ25_02490</name>
</gene>
<dbReference type="RefSeq" id="WP_330957637.1">
    <property type="nucleotide sequence ID" value="NZ_JAZGJQ010000002.1"/>
</dbReference>
<proteinExistence type="inferred from homology"/>
<evidence type="ECO:0000256" key="8">
    <source>
        <dbReference type="ARBA" id="ARBA00046332"/>
    </source>
</evidence>
<keyword evidence="12" id="KW-1185">Reference proteome</keyword>
<keyword evidence="5" id="KW-0408">Iron</keyword>
<dbReference type="PANTHER" id="PTHR37424">
    <property type="entry name" value="BACTERIOFERRITIN-ASSOCIATED FERREDOXIN"/>
    <property type="match status" value="1"/>
</dbReference>
<keyword evidence="1" id="KW-0813">Transport</keyword>
<evidence type="ECO:0000313" key="11">
    <source>
        <dbReference type="EMBL" id="MEE6146870.1"/>
    </source>
</evidence>
<evidence type="ECO:0000259" key="9">
    <source>
        <dbReference type="Pfam" id="PF04324"/>
    </source>
</evidence>